<evidence type="ECO:0000256" key="5">
    <source>
        <dbReference type="ARBA" id="ARBA00022741"/>
    </source>
</evidence>
<evidence type="ECO:0000313" key="12">
    <source>
        <dbReference type="EMBL" id="MBB4765159.1"/>
    </source>
</evidence>
<sequence>MELREYVRACRRRWVWIVVPVLLATGIAAGLTLTGKPAYRSSMILFVTTGAGDPDAKASRLNSYIALLTGPRVAESVVKDLGPELSATQVQKSLSAQVQEGTDLLVVSATDSSAERSEQIVTTATAVLIGLARQLDPPNSAGDGPRPSVSIAQNPVTVRQPGNLTRNIGFSAVLGLLLGAAAVAVREATRKTVNDEDDLRRLGLGTVGVISIGGRSRRDGSPDEALAEAFRRLRSLLPDVSAFKRPGARGTSLLLTGPHAKEGTTAVACGLAIAMAETGARVVLVDANLRNPGLGRYLSLDTSRGLADVLTGVARVPDVLQDSLDGRLTVLPSGDPAPDPGEILASPTLGATLRSLTERFDIVLVDAPPLHGVADTAVLGKVTDSALLVVRANRTRTADVERSADLLQRVGARLAGAVLNALPRKLPTGGTWHREETLPQPHDPELLSRLLGDDGEPAEGVATDETVIFPAYGGPVRGRAQVVKATIGTPGEETKRTKPVPEPAPEPALEAAPTPTPAPAPTPASGSASVPPPTPAPASASASASVPAPEPEPKPKPAPEEAGAGSAARGQAKVVVNEVPAAGDRAEQPKLPTQRGTDDDKQQPGE</sequence>
<dbReference type="InterPro" id="IPR027417">
    <property type="entry name" value="P-loop_NTPase"/>
</dbReference>
<gene>
    <name evidence="12" type="ORF">BJ971_005715</name>
</gene>
<organism evidence="12 13">
    <name type="scientific">Actinoplanes digitatis</name>
    <dbReference type="NCBI Taxonomy" id="1868"/>
    <lineage>
        <taxon>Bacteria</taxon>
        <taxon>Bacillati</taxon>
        <taxon>Actinomycetota</taxon>
        <taxon>Actinomycetes</taxon>
        <taxon>Micromonosporales</taxon>
        <taxon>Micromonosporaceae</taxon>
        <taxon>Actinoplanes</taxon>
    </lineage>
</organism>
<dbReference type="NCBIfam" id="TIGR01007">
    <property type="entry name" value="eps_fam"/>
    <property type="match status" value="1"/>
</dbReference>
<keyword evidence="7 10" id="KW-1133">Transmembrane helix</keyword>
<dbReference type="CDD" id="cd05387">
    <property type="entry name" value="BY-kinase"/>
    <property type="match status" value="1"/>
</dbReference>
<reference evidence="12 13" key="1">
    <citation type="submission" date="2020-08" db="EMBL/GenBank/DDBJ databases">
        <title>Sequencing the genomes of 1000 actinobacteria strains.</title>
        <authorList>
            <person name="Klenk H.-P."/>
        </authorList>
    </citation>
    <scope>NUCLEOTIDE SEQUENCE [LARGE SCALE GENOMIC DNA]</scope>
    <source>
        <strain evidence="12 13">DSM 43149</strain>
    </source>
</reference>
<name>A0A7W7I2D9_9ACTN</name>
<evidence type="ECO:0000256" key="3">
    <source>
        <dbReference type="ARBA" id="ARBA00022475"/>
    </source>
</evidence>
<evidence type="ECO:0000313" key="13">
    <source>
        <dbReference type="Proteomes" id="UP000578112"/>
    </source>
</evidence>
<dbReference type="InterPro" id="IPR017746">
    <property type="entry name" value="Cellulose_synthase_operon_BcsQ"/>
</dbReference>
<keyword evidence="6" id="KW-0067">ATP-binding</keyword>
<protein>
    <submittedName>
        <fullName evidence="12">Capsular exopolysaccharide synthesis family protein</fullName>
    </submittedName>
</protein>
<evidence type="ECO:0000256" key="8">
    <source>
        <dbReference type="ARBA" id="ARBA00023136"/>
    </source>
</evidence>
<keyword evidence="13" id="KW-1185">Reference proteome</keyword>
<feature type="transmembrane region" description="Helical" evidence="10">
    <location>
        <begin position="14"/>
        <end position="33"/>
    </location>
</feature>
<evidence type="ECO:0000256" key="7">
    <source>
        <dbReference type="ARBA" id="ARBA00022989"/>
    </source>
</evidence>
<feature type="region of interest" description="Disordered" evidence="9">
    <location>
        <begin position="428"/>
        <end position="459"/>
    </location>
</feature>
<accession>A0A7W7I2D9</accession>
<feature type="compositionally biased region" description="Basic and acidic residues" evidence="9">
    <location>
        <begin position="596"/>
        <end position="606"/>
    </location>
</feature>
<evidence type="ECO:0000259" key="11">
    <source>
        <dbReference type="Pfam" id="PF02706"/>
    </source>
</evidence>
<comment type="subcellular location">
    <subcellularLocation>
        <location evidence="1">Cell membrane</location>
        <topology evidence="1">Multi-pass membrane protein</topology>
    </subcellularLocation>
</comment>
<dbReference type="RefSeq" id="WP_184996255.1">
    <property type="nucleotide sequence ID" value="NZ_BOMK01000031.1"/>
</dbReference>
<evidence type="ECO:0000256" key="2">
    <source>
        <dbReference type="ARBA" id="ARBA00006683"/>
    </source>
</evidence>
<evidence type="ECO:0000256" key="10">
    <source>
        <dbReference type="SAM" id="Phobius"/>
    </source>
</evidence>
<keyword evidence="5" id="KW-0547">Nucleotide-binding</keyword>
<proteinExistence type="inferred from homology"/>
<dbReference type="PANTHER" id="PTHR32309:SF31">
    <property type="entry name" value="CAPSULAR EXOPOLYSACCHARIDE FAMILY"/>
    <property type="match status" value="1"/>
</dbReference>
<dbReference type="EMBL" id="JACHNH010000001">
    <property type="protein sequence ID" value="MBB4765159.1"/>
    <property type="molecule type" value="Genomic_DNA"/>
</dbReference>
<dbReference type="Pfam" id="PF06564">
    <property type="entry name" value="CBP_BcsQ"/>
    <property type="match status" value="1"/>
</dbReference>
<dbReference type="PANTHER" id="PTHR32309">
    <property type="entry name" value="TYROSINE-PROTEIN KINASE"/>
    <property type="match status" value="1"/>
</dbReference>
<dbReference type="SUPFAM" id="SSF52540">
    <property type="entry name" value="P-loop containing nucleoside triphosphate hydrolases"/>
    <property type="match status" value="1"/>
</dbReference>
<feature type="compositionally biased region" description="Basic and acidic residues" evidence="9">
    <location>
        <begin position="432"/>
        <end position="446"/>
    </location>
</feature>
<keyword evidence="4 10" id="KW-0812">Transmembrane</keyword>
<dbReference type="InterPro" id="IPR050445">
    <property type="entry name" value="Bact_polysacc_biosynth/exp"/>
</dbReference>
<evidence type="ECO:0000256" key="9">
    <source>
        <dbReference type="SAM" id="MobiDB-lite"/>
    </source>
</evidence>
<keyword evidence="3" id="KW-1003">Cell membrane</keyword>
<dbReference type="InterPro" id="IPR003856">
    <property type="entry name" value="LPS_length_determ_N"/>
</dbReference>
<feature type="compositionally biased region" description="Low complexity" evidence="9">
    <location>
        <begin position="537"/>
        <end position="547"/>
    </location>
</feature>
<dbReference type="GO" id="GO:0005524">
    <property type="term" value="F:ATP binding"/>
    <property type="evidence" value="ECO:0007669"/>
    <property type="project" value="UniProtKB-KW"/>
</dbReference>
<dbReference type="AlphaFoldDB" id="A0A7W7I2D9"/>
<dbReference type="GO" id="GO:0005886">
    <property type="term" value="C:plasma membrane"/>
    <property type="evidence" value="ECO:0007669"/>
    <property type="project" value="UniProtKB-SubCell"/>
</dbReference>
<evidence type="ECO:0000256" key="1">
    <source>
        <dbReference type="ARBA" id="ARBA00004651"/>
    </source>
</evidence>
<dbReference type="Pfam" id="PF02706">
    <property type="entry name" value="Wzz"/>
    <property type="match status" value="1"/>
</dbReference>
<evidence type="ECO:0000256" key="4">
    <source>
        <dbReference type="ARBA" id="ARBA00022692"/>
    </source>
</evidence>
<feature type="region of interest" description="Disordered" evidence="9">
    <location>
        <begin position="486"/>
        <end position="606"/>
    </location>
</feature>
<evidence type="ECO:0000256" key="6">
    <source>
        <dbReference type="ARBA" id="ARBA00022840"/>
    </source>
</evidence>
<feature type="domain" description="Polysaccharide chain length determinant N-terminal" evidence="11">
    <location>
        <begin position="2"/>
        <end position="81"/>
    </location>
</feature>
<dbReference type="Gene3D" id="3.40.50.300">
    <property type="entry name" value="P-loop containing nucleotide triphosphate hydrolases"/>
    <property type="match status" value="1"/>
</dbReference>
<dbReference type="InterPro" id="IPR005702">
    <property type="entry name" value="Wzc-like_C"/>
</dbReference>
<comment type="similarity">
    <text evidence="2">Belongs to the CpsC/CapA family.</text>
</comment>
<keyword evidence="8 10" id="KW-0472">Membrane</keyword>
<dbReference type="Proteomes" id="UP000578112">
    <property type="component" value="Unassembled WGS sequence"/>
</dbReference>
<comment type="caution">
    <text evidence="12">The sequence shown here is derived from an EMBL/GenBank/DDBJ whole genome shotgun (WGS) entry which is preliminary data.</text>
</comment>